<evidence type="ECO:0000256" key="14">
    <source>
        <dbReference type="SAM" id="Phobius"/>
    </source>
</evidence>
<evidence type="ECO:0000256" key="3">
    <source>
        <dbReference type="ARBA" id="ARBA00004563"/>
    </source>
</evidence>
<name>A0A2H4RC06_9SAUR</name>
<evidence type="ECO:0000256" key="1">
    <source>
        <dbReference type="ARBA" id="ARBA00004402"/>
    </source>
</evidence>
<sequence>MLIMWWLLVLMCSSVITVSENPVDPPLATRLSYNIWTHLAQITNVSTFCLARHTDAQLLLSTCLIPVCTAPEFLRTHTIFKHITIKHKYHTYPSWGTPTYQLPADATSFYTPLVANHANNTCVRMTGCQERKPAEGCLDPGMPQWNCTVTESVVSSTARVPLPAGWFFTCGAQTFNYIPDNLADVICCLSRLTVYLPQKHTLKRNTRAHRALRSTALSPDCSSDIHLLSKAEYISLAVSLIGLPGLAIGNAKTISKVACSLAKTINATSTAISALNREQQQLRHTVLDNRAALDYLLLLHNKGCEVVNQVCCFNLTDQSHVVSNQIQQLHILISQITENSNWSWWGKLWSWLPNMTWFKGVLGGLAVIMLMCMIIPCLIPCFFQNVQNMIQRTTQLHTQHIMLDCQEKKMTAKKNLFRFLRGENVSVK</sequence>
<evidence type="ECO:0000313" key="16">
    <source>
        <dbReference type="EMBL" id="ATY46613.1"/>
    </source>
</evidence>
<comment type="subcellular location">
    <subcellularLocation>
        <location evidence="1">Host cell membrane</location>
        <topology evidence="1">Single-pass type I membrane protein</topology>
    </subcellularLocation>
    <subcellularLocation>
        <location evidence="2">Host endomembrane system</location>
        <topology evidence="2">Peripheral membrane protein</topology>
    </subcellularLocation>
    <subcellularLocation>
        <location evidence="3">Virion membrane</location>
        <topology evidence="3">Single-pass type I membrane protein</topology>
    </subcellularLocation>
</comment>
<evidence type="ECO:0000256" key="10">
    <source>
        <dbReference type="ARBA" id="ARBA00023139"/>
    </source>
</evidence>
<evidence type="ECO:0000256" key="11">
    <source>
        <dbReference type="ARBA" id="ARBA00023157"/>
    </source>
</evidence>
<dbReference type="EMBL" id="MG254890">
    <property type="protein sequence ID" value="ATY46613.1"/>
    <property type="molecule type" value="Genomic_DNA"/>
</dbReference>
<keyword evidence="6 14" id="KW-0812">Transmembrane</keyword>
<protein>
    <submittedName>
        <fullName evidence="16">Envelope protein Mab3</fullName>
    </submittedName>
</protein>
<accession>A0A2H4RC06</accession>
<dbReference type="PANTHER" id="PTHR10424">
    <property type="entry name" value="VIRAL ENVELOPE PROTEIN"/>
    <property type="match status" value="1"/>
</dbReference>
<dbReference type="InterPro" id="IPR018154">
    <property type="entry name" value="TLV/ENV_coat_polyprotein"/>
</dbReference>
<keyword evidence="8 14" id="KW-1133">Transmembrane helix</keyword>
<keyword evidence="13" id="KW-0449">Lipoprotein</keyword>
<organism evidence="16">
    <name type="scientific">Mabuya sp. NRPS-2014</name>
    <dbReference type="NCBI Taxonomy" id="1496371"/>
    <lineage>
        <taxon>Eukaryota</taxon>
        <taxon>Metazoa</taxon>
        <taxon>Chordata</taxon>
        <taxon>Craniata</taxon>
        <taxon>Vertebrata</taxon>
        <taxon>Euteleostomi</taxon>
        <taxon>Lepidosauria</taxon>
        <taxon>Squamata</taxon>
        <taxon>Bifurcata</taxon>
        <taxon>Unidentata</taxon>
        <taxon>Scinciformata</taxon>
        <taxon>Scincidae</taxon>
        <taxon>Mabuyinae</taxon>
        <taxon>Mabuya</taxon>
    </lineage>
</organism>
<keyword evidence="16" id="KW-0946">Virion</keyword>
<evidence type="ECO:0000256" key="8">
    <source>
        <dbReference type="ARBA" id="ARBA00022989"/>
    </source>
</evidence>
<evidence type="ECO:0000256" key="2">
    <source>
        <dbReference type="ARBA" id="ARBA00004531"/>
    </source>
</evidence>
<evidence type="ECO:0000256" key="12">
    <source>
        <dbReference type="ARBA" id="ARBA00023180"/>
    </source>
</evidence>
<keyword evidence="11" id="KW-1015">Disulfide bond</keyword>
<keyword evidence="9 14" id="KW-0472">Membrane</keyword>
<reference evidence="16" key="1">
    <citation type="journal article" date="2017" name="Proc. Natl. Acad. Sci. U.S.A.">
        <title>An endogenous retroviral envelope syncytin and its cognate receptor identified in the viviparous placental Mabuya lizard.</title>
        <authorList>
            <person name="Cornelis G."/>
            <person name="Funk M."/>
            <person name="Vernochet C."/>
            <person name="Leal F."/>
            <person name="Tarazona O.A."/>
            <person name="Meurice G."/>
            <person name="Heidmann O."/>
            <person name="Dupressoir A."/>
            <person name="Miralles A."/>
            <person name="Ramirez-Pinilla M.P."/>
            <person name="Heidmann T."/>
        </authorList>
    </citation>
    <scope>NUCLEOTIDE SEQUENCE</scope>
</reference>
<evidence type="ECO:0000256" key="7">
    <source>
        <dbReference type="ARBA" id="ARBA00022870"/>
    </source>
</evidence>
<dbReference type="SUPFAM" id="SSF58069">
    <property type="entry name" value="Virus ectodomain"/>
    <property type="match status" value="1"/>
</dbReference>
<feature type="chain" id="PRO_5014191246" evidence="15">
    <location>
        <begin position="20"/>
        <end position="428"/>
    </location>
</feature>
<keyword evidence="15" id="KW-0732">Signal</keyword>
<proteinExistence type="predicted"/>
<keyword evidence="10" id="KW-0564">Palmitate</keyword>
<dbReference type="Pfam" id="PF00429">
    <property type="entry name" value="TLV_coat"/>
    <property type="match status" value="1"/>
</dbReference>
<evidence type="ECO:0000256" key="13">
    <source>
        <dbReference type="ARBA" id="ARBA00023288"/>
    </source>
</evidence>
<dbReference type="AlphaFoldDB" id="A0A2H4RC06"/>
<feature type="transmembrane region" description="Helical" evidence="14">
    <location>
        <begin position="357"/>
        <end position="383"/>
    </location>
</feature>
<evidence type="ECO:0000256" key="15">
    <source>
        <dbReference type="SAM" id="SignalP"/>
    </source>
</evidence>
<evidence type="ECO:0000256" key="6">
    <source>
        <dbReference type="ARBA" id="ARBA00022692"/>
    </source>
</evidence>
<evidence type="ECO:0000256" key="4">
    <source>
        <dbReference type="ARBA" id="ARBA00022511"/>
    </source>
</evidence>
<keyword evidence="5" id="KW-0945">Host-virus interaction</keyword>
<keyword evidence="16" id="KW-0261">Viral envelope protein</keyword>
<evidence type="ECO:0000256" key="9">
    <source>
        <dbReference type="ARBA" id="ARBA00023136"/>
    </source>
</evidence>
<keyword evidence="4" id="KW-1032">Host cell membrane</keyword>
<feature type="signal peptide" evidence="15">
    <location>
        <begin position="1"/>
        <end position="19"/>
    </location>
</feature>
<keyword evidence="7" id="KW-1043">Host membrane</keyword>
<dbReference type="PANTHER" id="PTHR10424:SF81">
    <property type="entry name" value="ERVV2 PROTEIN"/>
    <property type="match status" value="1"/>
</dbReference>
<evidence type="ECO:0000256" key="5">
    <source>
        <dbReference type="ARBA" id="ARBA00022581"/>
    </source>
</evidence>
<dbReference type="Gene3D" id="1.10.287.210">
    <property type="match status" value="1"/>
</dbReference>
<keyword evidence="12" id="KW-0325">Glycoprotein</keyword>